<evidence type="ECO:0000256" key="6">
    <source>
        <dbReference type="ARBA" id="ARBA00022989"/>
    </source>
</evidence>
<dbReference type="PROSITE" id="PS50846">
    <property type="entry name" value="HMA_2"/>
    <property type="match status" value="1"/>
</dbReference>
<keyword evidence="3 8" id="KW-0812">Transmembrane</keyword>
<proteinExistence type="inferred from homology"/>
<dbReference type="PROSITE" id="PS01047">
    <property type="entry name" value="HMA_1"/>
    <property type="match status" value="1"/>
</dbReference>
<feature type="transmembrane region" description="Helical" evidence="8">
    <location>
        <begin position="399"/>
        <end position="427"/>
    </location>
</feature>
<dbReference type="EMBL" id="JABBGK010000001">
    <property type="protein sequence ID" value="NML73679.1"/>
    <property type="molecule type" value="Genomic_DNA"/>
</dbReference>
<dbReference type="InterPro" id="IPR006121">
    <property type="entry name" value="HMA_dom"/>
</dbReference>
<dbReference type="SFLD" id="SFLDS00003">
    <property type="entry name" value="Haloacid_Dehalogenase"/>
    <property type="match status" value="1"/>
</dbReference>
<feature type="transmembrane region" description="Helical" evidence="8">
    <location>
        <begin position="218"/>
        <end position="236"/>
    </location>
</feature>
<dbReference type="GO" id="GO:0016887">
    <property type="term" value="F:ATP hydrolysis activity"/>
    <property type="evidence" value="ECO:0007669"/>
    <property type="project" value="InterPro"/>
</dbReference>
<dbReference type="InterPro" id="IPR018303">
    <property type="entry name" value="ATPase_P-typ_P_site"/>
</dbReference>
<feature type="transmembrane region" description="Helical" evidence="8">
    <location>
        <begin position="125"/>
        <end position="146"/>
    </location>
</feature>
<dbReference type="GO" id="GO:0046872">
    <property type="term" value="F:metal ion binding"/>
    <property type="evidence" value="ECO:0007669"/>
    <property type="project" value="UniProtKB-KW"/>
</dbReference>
<dbReference type="NCBIfam" id="TIGR01494">
    <property type="entry name" value="ATPase_P-type"/>
    <property type="match status" value="1"/>
</dbReference>
<dbReference type="InterPro" id="IPR008250">
    <property type="entry name" value="ATPase_P-typ_transduc_dom_A_sf"/>
</dbReference>
<dbReference type="Pfam" id="PF00702">
    <property type="entry name" value="Hydrolase"/>
    <property type="match status" value="1"/>
</dbReference>
<sequence>MSCCAAGTEGALDMERAGHALPTAEELRLASRDLGQGLLQTDLSVPAVHCGTCITTIERALRALPEVERARVNLSTKRVSIVWKDKVGETSTDPVGLARAIASTGYESHLFTAAEEAGDELRNQLIRAVAVSGFAATNIMLLSVSIWSGADASTRDMFHWISAMIAAPALIYAGRFFYQSAWNALRHGRTNMDVPIAIGITMSYFISLWETVHHGEHAYFDATASLLFFLLIGRTLDHIMRDRARSAISGLARLSPRGALVVAEDGSRDYRALEEIRVGDKVAVSTGDRVPVDGTIVSGASDMDVSIVNGESAPLQVAAGDMVQAGTLSLTGSLVIEATATARNSFLAEVINLMEAAEGGRARYRRIADRAAQFYSPAVHLTALLTFLGWGFYDGDWKHAMLVAVAVLIITCPCALGLAVPVVQVVAAGRLFKAGIMVKDGSAMERLAEIDTVAFDKTGTLTLGKPRLLDTTSIDAHAFSIAAGLAAHSRHPLSQALWRAASGLTVVFDAVKEIPGAGIETVTADGVYRLGSRRFACAETATDPADHANSEVVLSLDGRELQAFRFEDTLRPGAERAIDLMKSRGYAVGILSGDRRGVVASLARRLGIDNWKAELAPREKAEFCASVQAEGHRLLMVGDGINDAPALAAAHVSIAPATAADVGRQAADFVFMRQNLDSVVFAIEASRRAGRLIRENFVLAIGYNVIAVPIAILGYATPLIAAVAMSTSSIIVVVNALRLNRLALEDDADQVQPAPAYVGPNASLVS</sequence>
<keyword evidence="11" id="KW-1185">Reference proteome</keyword>
<keyword evidence="8" id="KW-0547">Nucleotide-binding</keyword>
<dbReference type="GO" id="GO:0015662">
    <property type="term" value="F:P-type ion transporter activity"/>
    <property type="evidence" value="ECO:0007669"/>
    <property type="project" value="UniProtKB-ARBA"/>
</dbReference>
<dbReference type="NCBIfam" id="TIGR01525">
    <property type="entry name" value="ATPase-IB_hvy"/>
    <property type="match status" value="1"/>
</dbReference>
<dbReference type="RefSeq" id="WP_169588194.1">
    <property type="nucleotide sequence ID" value="NZ_JABBGK010000001.1"/>
</dbReference>
<feature type="transmembrane region" description="Helical" evidence="8">
    <location>
        <begin position="158"/>
        <end position="178"/>
    </location>
</feature>
<feature type="transmembrane region" description="Helical" evidence="8">
    <location>
        <begin position="696"/>
        <end position="713"/>
    </location>
</feature>
<dbReference type="InterPro" id="IPR044492">
    <property type="entry name" value="P_typ_ATPase_HD_dom"/>
</dbReference>
<evidence type="ECO:0000256" key="3">
    <source>
        <dbReference type="ARBA" id="ARBA00022692"/>
    </source>
</evidence>
<evidence type="ECO:0000256" key="4">
    <source>
        <dbReference type="ARBA" id="ARBA00022723"/>
    </source>
</evidence>
<dbReference type="GO" id="GO:0005886">
    <property type="term" value="C:plasma membrane"/>
    <property type="evidence" value="ECO:0007669"/>
    <property type="project" value="UniProtKB-SubCell"/>
</dbReference>
<dbReference type="InterPro" id="IPR059000">
    <property type="entry name" value="ATPase_P-type_domA"/>
</dbReference>
<protein>
    <submittedName>
        <fullName evidence="10">Cadmium-translocating P-type ATPase</fullName>
    </submittedName>
</protein>
<dbReference type="Gene3D" id="2.70.150.10">
    <property type="entry name" value="Calcium-transporting ATPase, cytoplasmic transduction domain A"/>
    <property type="match status" value="1"/>
</dbReference>
<comment type="subcellular location">
    <subcellularLocation>
        <location evidence="8">Cell membrane</location>
    </subcellularLocation>
    <subcellularLocation>
        <location evidence="1">Membrane</location>
    </subcellularLocation>
</comment>
<keyword evidence="8" id="KW-1003">Cell membrane</keyword>
<dbReference type="InterPro" id="IPR036412">
    <property type="entry name" value="HAD-like_sf"/>
</dbReference>
<dbReference type="GO" id="GO:0030001">
    <property type="term" value="P:metal ion transport"/>
    <property type="evidence" value="ECO:0007669"/>
    <property type="project" value="UniProtKB-ARBA"/>
</dbReference>
<name>A0A7Y0FVJ3_9HYPH</name>
<dbReference type="Proteomes" id="UP000541470">
    <property type="component" value="Unassembled WGS sequence"/>
</dbReference>
<accession>A0A7Y0FVJ3</accession>
<dbReference type="PROSITE" id="PS00154">
    <property type="entry name" value="ATPASE_E1_E2"/>
    <property type="match status" value="1"/>
</dbReference>
<dbReference type="Pfam" id="PF00122">
    <property type="entry name" value="E1-E2_ATPase"/>
    <property type="match status" value="1"/>
</dbReference>
<dbReference type="SUPFAM" id="SSF81653">
    <property type="entry name" value="Calcium ATPase, transduction domain A"/>
    <property type="match status" value="1"/>
</dbReference>
<dbReference type="PANTHER" id="PTHR46594:SF4">
    <property type="entry name" value="P-TYPE CATION-TRANSPORTING ATPASE"/>
    <property type="match status" value="1"/>
</dbReference>
<dbReference type="Gene3D" id="3.40.1110.10">
    <property type="entry name" value="Calcium-transporting ATPase, cytoplasmic domain N"/>
    <property type="match status" value="1"/>
</dbReference>
<evidence type="ECO:0000259" key="9">
    <source>
        <dbReference type="PROSITE" id="PS50846"/>
    </source>
</evidence>
<dbReference type="SUPFAM" id="SSF55008">
    <property type="entry name" value="HMA, heavy metal-associated domain"/>
    <property type="match status" value="1"/>
</dbReference>
<keyword evidence="5" id="KW-1278">Translocase</keyword>
<keyword evidence="7 8" id="KW-0472">Membrane</keyword>
<dbReference type="GO" id="GO:0005524">
    <property type="term" value="F:ATP binding"/>
    <property type="evidence" value="ECO:0007669"/>
    <property type="project" value="UniProtKB-UniRule"/>
</dbReference>
<reference evidence="10 11" key="1">
    <citation type="submission" date="2020-04" db="EMBL/GenBank/DDBJ databases">
        <title>Rhizobium sp. S-51 isolated from soil.</title>
        <authorList>
            <person name="Dahal R.H."/>
        </authorList>
    </citation>
    <scope>NUCLEOTIDE SEQUENCE [LARGE SCALE GENOMIC DNA]</scope>
    <source>
        <strain evidence="10 11">S-51</strain>
    </source>
</reference>
<feature type="transmembrane region" description="Helical" evidence="8">
    <location>
        <begin position="719"/>
        <end position="737"/>
    </location>
</feature>
<comment type="caution">
    <text evidence="10">The sequence shown here is derived from an EMBL/GenBank/DDBJ whole genome shotgun (WGS) entry which is preliminary data.</text>
</comment>
<dbReference type="Pfam" id="PF00403">
    <property type="entry name" value="HMA"/>
    <property type="match status" value="1"/>
</dbReference>
<evidence type="ECO:0000256" key="2">
    <source>
        <dbReference type="ARBA" id="ARBA00006024"/>
    </source>
</evidence>
<dbReference type="InterPro" id="IPR027256">
    <property type="entry name" value="P-typ_ATPase_IB"/>
</dbReference>
<keyword evidence="8" id="KW-0067">ATP-binding</keyword>
<feature type="domain" description="HMA" evidence="9">
    <location>
        <begin position="39"/>
        <end position="109"/>
    </location>
</feature>
<dbReference type="InterPro" id="IPR023298">
    <property type="entry name" value="ATPase_P-typ_TM_dom_sf"/>
</dbReference>
<dbReference type="SFLD" id="SFLDG00002">
    <property type="entry name" value="C1.7:_P-type_atpase_like"/>
    <property type="match status" value="1"/>
</dbReference>
<dbReference type="PRINTS" id="PR00119">
    <property type="entry name" value="CATATPASE"/>
</dbReference>
<dbReference type="InterPro" id="IPR023214">
    <property type="entry name" value="HAD_sf"/>
</dbReference>
<evidence type="ECO:0000256" key="7">
    <source>
        <dbReference type="ARBA" id="ARBA00023136"/>
    </source>
</evidence>
<evidence type="ECO:0000256" key="1">
    <source>
        <dbReference type="ARBA" id="ARBA00004370"/>
    </source>
</evidence>
<dbReference type="InterPro" id="IPR036163">
    <property type="entry name" value="HMA_dom_sf"/>
</dbReference>
<dbReference type="SUPFAM" id="SSF81665">
    <property type="entry name" value="Calcium ATPase, transmembrane domain M"/>
    <property type="match status" value="1"/>
</dbReference>
<keyword evidence="6 8" id="KW-1133">Transmembrane helix</keyword>
<feature type="transmembrane region" description="Helical" evidence="8">
    <location>
        <begin position="374"/>
        <end position="393"/>
    </location>
</feature>
<dbReference type="CDD" id="cd00371">
    <property type="entry name" value="HMA"/>
    <property type="match status" value="1"/>
</dbReference>
<dbReference type="SUPFAM" id="SSF56784">
    <property type="entry name" value="HAD-like"/>
    <property type="match status" value="1"/>
</dbReference>
<organism evidence="10 11">
    <name type="scientific">Rhizobium terricola</name>
    <dbReference type="NCBI Taxonomy" id="2728849"/>
    <lineage>
        <taxon>Bacteria</taxon>
        <taxon>Pseudomonadati</taxon>
        <taxon>Pseudomonadota</taxon>
        <taxon>Alphaproteobacteria</taxon>
        <taxon>Hyphomicrobiales</taxon>
        <taxon>Rhizobiaceae</taxon>
        <taxon>Rhizobium/Agrobacterium group</taxon>
        <taxon>Rhizobium</taxon>
    </lineage>
</organism>
<dbReference type="InterPro" id="IPR023299">
    <property type="entry name" value="ATPase_P-typ_cyto_dom_N"/>
</dbReference>
<dbReference type="GO" id="GO:0019829">
    <property type="term" value="F:ATPase-coupled monoatomic cation transmembrane transporter activity"/>
    <property type="evidence" value="ECO:0007669"/>
    <property type="project" value="InterPro"/>
</dbReference>
<dbReference type="AlphaFoldDB" id="A0A7Y0FVJ3"/>
<dbReference type="InterPro" id="IPR017969">
    <property type="entry name" value="Heavy-metal-associated_CS"/>
</dbReference>
<dbReference type="NCBIfam" id="TIGR01512">
    <property type="entry name" value="ATPase-IB2_Cd"/>
    <property type="match status" value="1"/>
</dbReference>
<evidence type="ECO:0000313" key="10">
    <source>
        <dbReference type="EMBL" id="NML73679.1"/>
    </source>
</evidence>
<evidence type="ECO:0000256" key="8">
    <source>
        <dbReference type="RuleBase" id="RU362081"/>
    </source>
</evidence>
<dbReference type="SFLD" id="SFLDF00027">
    <property type="entry name" value="p-type_atpase"/>
    <property type="match status" value="1"/>
</dbReference>
<dbReference type="Gene3D" id="3.30.70.100">
    <property type="match status" value="1"/>
</dbReference>
<evidence type="ECO:0000313" key="11">
    <source>
        <dbReference type="Proteomes" id="UP000541470"/>
    </source>
</evidence>
<comment type="similarity">
    <text evidence="2 8">Belongs to the cation transport ATPase (P-type) (TC 3.A.3) family. Type IB subfamily.</text>
</comment>
<keyword evidence="4 8" id="KW-0479">Metal-binding</keyword>
<dbReference type="InterPro" id="IPR001757">
    <property type="entry name" value="P_typ_ATPase"/>
</dbReference>
<dbReference type="CDD" id="cd02092">
    <property type="entry name" value="P-type_ATPase_FixI-like"/>
    <property type="match status" value="1"/>
</dbReference>
<dbReference type="NCBIfam" id="TIGR01511">
    <property type="entry name" value="ATPase-IB1_Cu"/>
    <property type="match status" value="1"/>
</dbReference>
<dbReference type="PANTHER" id="PTHR46594">
    <property type="entry name" value="P-TYPE CATION-TRANSPORTING ATPASE"/>
    <property type="match status" value="1"/>
</dbReference>
<dbReference type="Gene3D" id="3.40.50.1000">
    <property type="entry name" value="HAD superfamily/HAD-like"/>
    <property type="match status" value="1"/>
</dbReference>
<feature type="transmembrane region" description="Helical" evidence="8">
    <location>
        <begin position="190"/>
        <end position="206"/>
    </location>
</feature>
<evidence type="ECO:0000256" key="5">
    <source>
        <dbReference type="ARBA" id="ARBA00022967"/>
    </source>
</evidence>
<gene>
    <name evidence="10" type="primary">cadA</name>
    <name evidence="10" type="ORF">HHL25_06010</name>
</gene>